<reference evidence="5" key="1">
    <citation type="journal article" date="2006" name="PLoS Biol.">
        <title>Macronuclear genome sequence of the ciliate Tetrahymena thermophila, a model eukaryote.</title>
        <authorList>
            <person name="Eisen J.A."/>
            <person name="Coyne R.S."/>
            <person name="Wu M."/>
            <person name="Wu D."/>
            <person name="Thiagarajan M."/>
            <person name="Wortman J.R."/>
            <person name="Badger J.H."/>
            <person name="Ren Q."/>
            <person name="Amedeo P."/>
            <person name="Jones K.M."/>
            <person name="Tallon L.J."/>
            <person name="Delcher A.L."/>
            <person name="Salzberg S.L."/>
            <person name="Silva J.C."/>
            <person name="Haas B.J."/>
            <person name="Majoros W.H."/>
            <person name="Farzad M."/>
            <person name="Carlton J.M."/>
            <person name="Smith R.K. Jr."/>
            <person name="Garg J."/>
            <person name="Pearlman R.E."/>
            <person name="Karrer K.M."/>
            <person name="Sun L."/>
            <person name="Manning G."/>
            <person name="Elde N.C."/>
            <person name="Turkewitz A.P."/>
            <person name="Asai D.J."/>
            <person name="Wilkes D.E."/>
            <person name="Wang Y."/>
            <person name="Cai H."/>
            <person name="Collins K."/>
            <person name="Stewart B.A."/>
            <person name="Lee S.R."/>
            <person name="Wilamowska K."/>
            <person name="Weinberg Z."/>
            <person name="Ruzzo W.L."/>
            <person name="Wloga D."/>
            <person name="Gaertig J."/>
            <person name="Frankel J."/>
            <person name="Tsao C.-C."/>
            <person name="Gorovsky M.A."/>
            <person name="Keeling P.J."/>
            <person name="Waller R.F."/>
            <person name="Patron N.J."/>
            <person name="Cherry J.M."/>
            <person name="Stover N.A."/>
            <person name="Krieger C.J."/>
            <person name="del Toro C."/>
            <person name="Ryder H.F."/>
            <person name="Williamson S.C."/>
            <person name="Barbeau R.A."/>
            <person name="Hamilton E.P."/>
            <person name="Orias E."/>
        </authorList>
    </citation>
    <scope>NUCLEOTIDE SEQUENCE [LARGE SCALE GENOMIC DNA]</scope>
    <source>
        <strain evidence="5">SB210</strain>
    </source>
</reference>
<dbReference type="GeneID" id="7828201"/>
<dbReference type="eggNOG" id="KOG3525">
    <property type="taxonomic scope" value="Eukaryota"/>
</dbReference>
<evidence type="ECO:0000256" key="2">
    <source>
        <dbReference type="ARBA" id="ARBA00022638"/>
    </source>
</evidence>
<dbReference type="EMBL" id="GG662836">
    <property type="protein sequence ID" value="EAR82258.2"/>
    <property type="molecule type" value="Genomic_DNA"/>
</dbReference>
<proteinExistence type="predicted"/>
<dbReference type="InParanoid" id="Q22AD5"/>
<dbReference type="KEGG" id="tet:TTHERM_01246750"/>
<keyword evidence="1" id="KW-0929">Antimicrobial</keyword>
<organism evidence="4 5">
    <name type="scientific">Tetrahymena thermophila (strain SB210)</name>
    <dbReference type="NCBI Taxonomy" id="312017"/>
    <lineage>
        <taxon>Eukaryota</taxon>
        <taxon>Sar</taxon>
        <taxon>Alveolata</taxon>
        <taxon>Ciliophora</taxon>
        <taxon>Intramacronucleata</taxon>
        <taxon>Oligohymenophorea</taxon>
        <taxon>Hymenostomatida</taxon>
        <taxon>Tetrahymenina</taxon>
        <taxon>Tetrahymenidae</taxon>
        <taxon>Tetrahymena</taxon>
    </lineage>
</organism>
<dbReference type="Gene3D" id="1.10.530.40">
    <property type="match status" value="1"/>
</dbReference>
<feature type="chain" id="PRO_5004200528" description="Zinc finger lsd1 subclass family protein" evidence="3">
    <location>
        <begin position="34"/>
        <end position="1031"/>
    </location>
</feature>
<evidence type="ECO:0000313" key="4">
    <source>
        <dbReference type="EMBL" id="EAR82258.2"/>
    </source>
</evidence>
<protein>
    <recommendedName>
        <fullName evidence="6">Zinc finger lsd1 subclass family protein</fullName>
    </recommendedName>
</protein>
<dbReference type="AlphaFoldDB" id="Q22AD5"/>
<keyword evidence="5" id="KW-1185">Reference proteome</keyword>
<dbReference type="Gene3D" id="2.10.220.10">
    <property type="entry name" value="Hormone Receptor, Insulin-like Growth Factor Receptor 1, Chain A, domain 2"/>
    <property type="match status" value="2"/>
</dbReference>
<dbReference type="SUPFAM" id="SSF57184">
    <property type="entry name" value="Growth factor receptor domain"/>
    <property type="match status" value="3"/>
</dbReference>
<dbReference type="OrthoDB" id="286906at2759"/>
<evidence type="ECO:0000256" key="1">
    <source>
        <dbReference type="ARBA" id="ARBA00022529"/>
    </source>
</evidence>
<dbReference type="GO" id="GO:0003796">
    <property type="term" value="F:lysozyme activity"/>
    <property type="evidence" value="ECO:0007669"/>
    <property type="project" value="InterPro"/>
</dbReference>
<feature type="signal peptide" evidence="3">
    <location>
        <begin position="1"/>
        <end position="33"/>
    </location>
</feature>
<keyword evidence="2" id="KW-0081">Bacteriolytic enzyme</keyword>
<dbReference type="SMART" id="SM00261">
    <property type="entry name" value="FU"/>
    <property type="match status" value="5"/>
</dbReference>
<evidence type="ECO:0008006" key="6">
    <source>
        <dbReference type="Google" id="ProtNLM"/>
    </source>
</evidence>
<dbReference type="InterPro" id="IPR006212">
    <property type="entry name" value="Furin_repeat"/>
</dbReference>
<sequence length="1031" mass="117634">MKYFTLSKTQIERSFSKLALVILIVLCFQGVRAQTIHLNEVLNYEECSVDYGIGLSIQIIDFAQRLYTCDYVFENLATYESKLNSLSEQQLSIYEIYKAFEKTPKKLKLLFGQSNLPEYLLYKQFTLINSSCGDPEIIQKLGNNFNDCDYCMGLTQCTKKFEEINQNKTESQSIQKTFIEAFQILWNCNNPSNQVEVTGLYDDTTEQQLLQTDVNGFEKVCMMCQVENCGVCTKNYSQCLECKEGYYMKQGVCTKCPLNNCTKCTQITGDSITCNVCQKGFYLFQGECVDICPPDYKTTQTQCIQCKQGTFLQGEICVECSKFCKQCTGPDTSECQECSEGFVFNQAKGCILNDFDLNPSFKPKTFVDPRTGTEKECNFSCDECIDSSDLCTICNPELNYFVKEGDRFRCFNRCPLYFKPISSSQNPQEKFIECVKSESYTSDIEEADKIRNEAKNRCPKQQYWDIQSQKCYKCTNNCISCNNNSSCLECEPEYYWDSNLKTCSPCHPSCKKCTGPLSRDCLLCASEDKLYPDANGTCEKNLSDLLPQQKILSQNEIYGNLQVCKQFLNTQQNYSVEFSQKYSINDSQWLDIKMMSKNSCTFQEFQNRYKYLQKSEQNCEDKLISQSTVGKNGDLVAIYSILLSQSRAQISSNEVNPQTLVEYAISKNFFSSSYHFYPNPTFSCSNLQCVSHLDSLLYGFSSSDNTKEITIKTVKEIVLTSEKQTPLNCFQSGQQVNQNTVEEIEQIVNNSQYTLNTASKQYFILYACGKSSLGNFAQKPLLVQKYLGNGFFEVINVSNALSSQVEVINLYGASNEQNAYLKQCDSKLSNTLSSYQVQKVSIVQVVEQDPNTDKPELMFQQYNDKVGTPNTDPTKCSCVETKDYILANENQGNQFITVITPQNKILTESINVQSINNILKKHNLDADIMRTNRLSITKIEADQLFQEYIQETTESAKKCYGINNSTPLCMTNVLVDLLFSNNLECQFSQEITSIVMKSDFRGLNDFIKKQNWCNLHQERCLKAQQTLKSCF</sequence>
<evidence type="ECO:0000313" key="5">
    <source>
        <dbReference type="Proteomes" id="UP000009168"/>
    </source>
</evidence>
<dbReference type="GO" id="GO:0031640">
    <property type="term" value="P:killing of cells of another organism"/>
    <property type="evidence" value="ECO:0007669"/>
    <property type="project" value="UniProtKB-KW"/>
</dbReference>
<accession>Q22AD5</accession>
<dbReference type="RefSeq" id="XP_001029921.2">
    <property type="nucleotide sequence ID" value="XM_001029921.2"/>
</dbReference>
<dbReference type="GO" id="GO:0042742">
    <property type="term" value="P:defense response to bacterium"/>
    <property type="evidence" value="ECO:0007669"/>
    <property type="project" value="UniProtKB-KW"/>
</dbReference>
<gene>
    <name evidence="4" type="ORF">TTHERM_01246750</name>
</gene>
<dbReference type="HOGENOM" id="CLU_297805_0_0_1"/>
<dbReference type="Proteomes" id="UP000009168">
    <property type="component" value="Unassembled WGS sequence"/>
</dbReference>
<dbReference type="InterPro" id="IPR023347">
    <property type="entry name" value="Lysozyme_dom_sf"/>
</dbReference>
<dbReference type="PANTHER" id="PTHR23275:SF100">
    <property type="entry name" value="EGF-LIKE DOMAIN-CONTAINING PROTEIN"/>
    <property type="match status" value="1"/>
</dbReference>
<dbReference type="InterPro" id="IPR052798">
    <property type="entry name" value="Giardia_VSA"/>
</dbReference>
<name>Q22AD5_TETTS</name>
<dbReference type="InterPro" id="IPR009030">
    <property type="entry name" value="Growth_fac_rcpt_cys_sf"/>
</dbReference>
<dbReference type="PANTHER" id="PTHR23275">
    <property type="entry name" value="CABRIOLET.-RELATED"/>
    <property type="match status" value="1"/>
</dbReference>
<keyword evidence="3" id="KW-0732">Signal</keyword>
<evidence type="ECO:0000256" key="3">
    <source>
        <dbReference type="SAM" id="SignalP"/>
    </source>
</evidence>